<evidence type="ECO:0000256" key="5">
    <source>
        <dbReference type="ARBA" id="ARBA00022800"/>
    </source>
</evidence>
<dbReference type="GO" id="GO:0030145">
    <property type="term" value="F:manganese ion binding"/>
    <property type="evidence" value="ECO:0007669"/>
    <property type="project" value="TreeGrafter"/>
</dbReference>
<dbReference type="GO" id="GO:0006396">
    <property type="term" value="P:RNA processing"/>
    <property type="evidence" value="ECO:0007669"/>
    <property type="project" value="InterPro"/>
</dbReference>
<comment type="catalytic activity">
    <reaction evidence="8">
        <text>a 3'-end 3'-phospho-ribonucleotide-RNA + a 5'-end dephospho-ribonucleoside-RNA + GTP = a ribonucleotidyl-ribonucleotide-RNA + GMP + diphosphate</text>
        <dbReference type="Rhea" id="RHEA:68076"/>
        <dbReference type="Rhea" id="RHEA-COMP:10463"/>
        <dbReference type="Rhea" id="RHEA-COMP:13936"/>
        <dbReference type="Rhea" id="RHEA-COMP:17355"/>
        <dbReference type="ChEBI" id="CHEBI:33019"/>
        <dbReference type="ChEBI" id="CHEBI:37565"/>
        <dbReference type="ChEBI" id="CHEBI:58115"/>
        <dbReference type="ChEBI" id="CHEBI:83062"/>
        <dbReference type="ChEBI" id="CHEBI:138284"/>
        <dbReference type="ChEBI" id="CHEBI:173118"/>
        <dbReference type="EC" id="6.5.1.8"/>
    </reaction>
</comment>
<gene>
    <name evidence="12" type="ordered locus">DEFDS_P129</name>
</gene>
<feature type="binding site" evidence="10">
    <location>
        <begin position="189"/>
        <end position="193"/>
    </location>
    <ligand>
        <name>GMP</name>
        <dbReference type="ChEBI" id="CHEBI:58115"/>
    </ligand>
</feature>
<keyword evidence="5" id="KW-0692">RNA repair</keyword>
<dbReference type="eggNOG" id="COG1690">
    <property type="taxonomic scope" value="Bacteria"/>
</dbReference>
<organism evidence="12 13">
    <name type="scientific">Deferribacter desulfuricans (strain DSM 14783 / JCM 11476 / NBRC 101012 / SSM1)</name>
    <dbReference type="NCBI Taxonomy" id="639282"/>
    <lineage>
        <taxon>Bacteria</taxon>
        <taxon>Pseudomonadati</taxon>
        <taxon>Deferribacterota</taxon>
        <taxon>Deferribacteres</taxon>
        <taxon>Deferribacterales</taxon>
        <taxon>Deferribacteraceae</taxon>
        <taxon>Deferribacter</taxon>
    </lineage>
</organism>
<dbReference type="Proteomes" id="UP000001520">
    <property type="component" value="Plasmid megaplasmid pDF308"/>
</dbReference>
<dbReference type="GO" id="GO:0042245">
    <property type="term" value="P:RNA repair"/>
    <property type="evidence" value="ECO:0007669"/>
    <property type="project" value="UniProtKB-KW"/>
</dbReference>
<dbReference type="EC" id="6.5.1.8" evidence="1"/>
<feature type="active site" description="GMP-histidine intermediate" evidence="9">
    <location>
        <position position="389"/>
    </location>
</feature>
<evidence type="ECO:0000256" key="11">
    <source>
        <dbReference type="PIRSR" id="PIRSR601233-3"/>
    </source>
</evidence>
<dbReference type="HOGENOM" id="CLU_022279_1_1_0"/>
<dbReference type="OrthoDB" id="9802323at2"/>
<dbReference type="PANTHER" id="PTHR43749">
    <property type="entry name" value="RNA-SPLICING LIGASE RTCB"/>
    <property type="match status" value="1"/>
</dbReference>
<evidence type="ECO:0000256" key="2">
    <source>
        <dbReference type="ARBA" id="ARBA00022598"/>
    </source>
</evidence>
<geneLocation type="plasmid" evidence="12 13">
    <name>megaplasmid pDF308</name>
</geneLocation>
<feature type="binding site" evidence="11">
    <location>
        <position position="207"/>
    </location>
    <ligand>
        <name>Mn(2+)</name>
        <dbReference type="ChEBI" id="CHEBI:29035"/>
        <label>2</label>
    </ligand>
</feature>
<evidence type="ECO:0000256" key="7">
    <source>
        <dbReference type="ARBA" id="ARBA00023211"/>
    </source>
</evidence>
<dbReference type="Pfam" id="PF01139">
    <property type="entry name" value="RtcB"/>
    <property type="match status" value="1"/>
</dbReference>
<keyword evidence="6 10" id="KW-0342">GTP-binding</keyword>
<name>D3PEV9_DEFDS</name>
<dbReference type="InterPro" id="IPR001233">
    <property type="entry name" value="RtcB"/>
</dbReference>
<keyword evidence="13" id="KW-1185">Reference proteome</keyword>
<dbReference type="GO" id="GO:0006281">
    <property type="term" value="P:DNA repair"/>
    <property type="evidence" value="ECO:0007669"/>
    <property type="project" value="TreeGrafter"/>
</dbReference>
<dbReference type="GO" id="GO:0005525">
    <property type="term" value="F:GTP binding"/>
    <property type="evidence" value="ECO:0007669"/>
    <property type="project" value="UniProtKB-KW"/>
</dbReference>
<feature type="binding site" evidence="10">
    <location>
        <position position="460"/>
    </location>
    <ligand>
        <name>GMP</name>
        <dbReference type="ChEBI" id="CHEBI:58115"/>
    </ligand>
</feature>
<protein>
    <recommendedName>
        <fullName evidence="1">3'-phosphate/5'-hydroxy nucleic acid ligase</fullName>
        <ecNumber evidence="1">6.5.1.8</ecNumber>
    </recommendedName>
</protein>
<dbReference type="AlphaFoldDB" id="D3PEV9"/>
<keyword evidence="3 11" id="KW-0479">Metal-binding</keyword>
<dbReference type="Gene3D" id="3.90.1860.10">
    <property type="entry name" value="tRNA-splicing ligase RtcB"/>
    <property type="match status" value="1"/>
</dbReference>
<dbReference type="RefSeq" id="WP_013008975.1">
    <property type="nucleotide sequence ID" value="NC_013940.1"/>
</dbReference>
<evidence type="ECO:0000256" key="9">
    <source>
        <dbReference type="PIRSR" id="PIRSR601233-1"/>
    </source>
</evidence>
<keyword evidence="2" id="KW-0436">Ligase</keyword>
<dbReference type="GO" id="GO:0003909">
    <property type="term" value="F:DNA ligase activity"/>
    <property type="evidence" value="ECO:0007669"/>
    <property type="project" value="TreeGrafter"/>
</dbReference>
<accession>D3PEV9</accession>
<dbReference type="SUPFAM" id="SSF103365">
    <property type="entry name" value="Hypothetical protein PH1602"/>
    <property type="match status" value="1"/>
</dbReference>
<keyword evidence="4 10" id="KW-0547">Nucleotide-binding</keyword>
<evidence type="ECO:0000256" key="4">
    <source>
        <dbReference type="ARBA" id="ARBA00022741"/>
    </source>
</evidence>
<evidence type="ECO:0000256" key="6">
    <source>
        <dbReference type="ARBA" id="ARBA00023134"/>
    </source>
</evidence>
<feature type="binding site" evidence="11">
    <location>
        <position position="69"/>
    </location>
    <ligand>
        <name>Mn(2+)</name>
        <dbReference type="ChEBI" id="CHEBI:29035"/>
        <label>1</label>
    </ligand>
</feature>
<evidence type="ECO:0000256" key="1">
    <source>
        <dbReference type="ARBA" id="ARBA00012726"/>
    </source>
</evidence>
<dbReference type="KEGG" id="ddf:DEFDS_P129"/>
<sequence>MIKGKYTDAIIFTNEIENEALSQIYSIVNHPVFTGPVRIMPDVHAGAGCVIGFTAPLTNKIIPSIIGYDIGCGVSTCILGKIKKEEFLDNWVIIDKKLREIIPLGQNTHEKSSIIKENKKFFEDIFKSQKQYYLNKISNVFNKIFKNEKLNIKLEKYFSLDYIFKELPAKIGLPGGYIFSALGTLGGGNHFIEVEVNESDDLFVTIHTGSRNLGKKIAEYWQKKAIASCRTGNKDRFKKEIELLKMKYKGKDLENAINDLKVKYKNNNFSQELSYLSSPSDVAGYLIDMFIAQIFATYNRYCIYNFVEQIISYILKKDNNLLLDDLVLNSFESVHNYVDFDDLIIRKGAIKTPIGKEIIIPLNMKDGVIIAKVKNEPIKLIERNFSAPHGAGRKMSRSKAKQSINLNDFRKSMVGIASSSVNETTLDESPMAYKDKDNIITYLNNIADIVYILKPIYVLKDSIPTYICNNEIETKNIMDNIM</sequence>
<proteinExistence type="predicted"/>
<evidence type="ECO:0000256" key="10">
    <source>
        <dbReference type="PIRSR" id="PIRSR601233-2"/>
    </source>
</evidence>
<dbReference type="EMBL" id="AP011530">
    <property type="protein sequence ID" value="BAI81751.1"/>
    <property type="molecule type" value="Genomic_DNA"/>
</dbReference>
<dbReference type="InterPro" id="IPR036025">
    <property type="entry name" value="RtcB-like_sf"/>
</dbReference>
<dbReference type="InterPro" id="IPR052915">
    <property type="entry name" value="RtcB-like"/>
</dbReference>
<evidence type="ECO:0000313" key="12">
    <source>
        <dbReference type="EMBL" id="BAI81751.1"/>
    </source>
</evidence>
<dbReference type="PANTHER" id="PTHR43749:SF2">
    <property type="entry name" value="RNA-SPLICING LIGASE RTCB"/>
    <property type="match status" value="1"/>
</dbReference>
<feature type="binding site" evidence="10">
    <location>
        <begin position="361"/>
        <end position="364"/>
    </location>
    <ligand>
        <name>GMP</name>
        <dbReference type="ChEBI" id="CHEBI:58115"/>
    </ligand>
</feature>
<keyword evidence="7 11" id="KW-0464">Manganese</keyword>
<keyword evidence="12" id="KW-0614">Plasmid</keyword>
<comment type="cofactor">
    <cofactor evidence="11">
        <name>Mn(2+)</name>
        <dbReference type="ChEBI" id="CHEBI:29035"/>
    </cofactor>
    <text evidence="11">Binds 2 manganese ions per subunit.</text>
</comment>
<feature type="binding site" evidence="11">
    <location>
        <position position="190"/>
    </location>
    <ligand>
        <name>Mn(2+)</name>
        <dbReference type="ChEBI" id="CHEBI:29035"/>
        <label>1</label>
    </ligand>
</feature>
<evidence type="ECO:0000256" key="3">
    <source>
        <dbReference type="ARBA" id="ARBA00022723"/>
    </source>
</evidence>
<dbReference type="GO" id="GO:0170057">
    <property type="term" value="F:RNA ligase (GTP) activity"/>
    <property type="evidence" value="ECO:0007669"/>
    <property type="project" value="UniProtKB-EC"/>
</dbReference>
<feature type="binding site" evidence="10">
    <location>
        <begin position="389"/>
        <end position="392"/>
    </location>
    <ligand>
        <name>GMP</name>
        <dbReference type="ChEBI" id="CHEBI:58115"/>
    </ligand>
</feature>
<evidence type="ECO:0000256" key="8">
    <source>
        <dbReference type="ARBA" id="ARBA00047746"/>
    </source>
</evidence>
<reference evidence="12 13" key="1">
    <citation type="journal article" date="2010" name="DNA Res.">
        <title>Bacterial lifestyle in a deep-sea hydrothermal vent chimney revealed by the genome sequence of the thermophilic bacterium Deferribacter desulfuricans SSM1.</title>
        <authorList>
            <person name="Takaki Y."/>
            <person name="Shimamura S."/>
            <person name="Nakagawa S."/>
            <person name="Fukuhara Y."/>
            <person name="Horikawa H."/>
            <person name="Ankai A."/>
            <person name="Harada T."/>
            <person name="Hosoyama A."/>
            <person name="Oguchi A."/>
            <person name="Fukui S."/>
            <person name="Fujita N."/>
            <person name="Takami H."/>
            <person name="Takai K."/>
        </authorList>
    </citation>
    <scope>NUCLEOTIDE SEQUENCE [LARGE SCALE GENOMIC DNA]</scope>
    <source>
        <strain evidence="13">DSM 14783 / JCM 11476 / NBRC 101012 / SSM1</strain>
        <plasmid evidence="13">Plasmid megaplasmid pDF308</plasmid>
    </source>
</reference>
<evidence type="ECO:0000313" key="13">
    <source>
        <dbReference type="Proteomes" id="UP000001520"/>
    </source>
</evidence>